<protein>
    <submittedName>
        <fullName evidence="1">Uncharacterized protein</fullName>
    </submittedName>
</protein>
<sequence>MLSRIWSTLSGLTGRQGADEMTEMQWHDSVLGELVCGRPHGDAKADKTLQHLSRTINTFSTKGVRYLQEEFSEESKYFSAFCARVVLENSSAAIVGRLDPFRLLYLNEFQSQPSFEHGAPAKSGFRWQGDVMNPDKPLGQDRIWSSDVDIAKISRSLFSEHFDHLIWRPAYSELLDQIQSSGRDGFEELVSIEPEAFVPRMKGELGRLYSSLSKGVHWDFFNSAIEYDESSIKANLQDLFSRVSILGLTSHFIPTAYSSLMPDDAFGIYAQMRSHVS</sequence>
<proteinExistence type="predicted"/>
<dbReference type="Proteomes" id="UP000192422">
    <property type="component" value="Chromosome"/>
</dbReference>
<dbReference type="RefSeq" id="WP_133051951.1">
    <property type="nucleotide sequence ID" value="NZ_CP053562.1"/>
</dbReference>
<accession>A0ABX6YTI9</accession>
<organism evidence="1 2">
    <name type="scientific">Thioclava electrotropha</name>
    <dbReference type="NCBI Taxonomy" id="1549850"/>
    <lineage>
        <taxon>Bacteria</taxon>
        <taxon>Pseudomonadati</taxon>
        <taxon>Pseudomonadota</taxon>
        <taxon>Alphaproteobacteria</taxon>
        <taxon>Rhodobacterales</taxon>
        <taxon>Paracoccaceae</taxon>
        <taxon>Thioclava</taxon>
    </lineage>
</organism>
<reference evidence="1 2" key="1">
    <citation type="submission" date="2020-05" db="EMBL/GenBank/DDBJ databases">
        <title>Thioclava electrotropha strain Elox9 finished genome.</title>
        <authorList>
            <person name="Rowe A.R."/>
            <person name="Wilbanks E.G."/>
        </authorList>
    </citation>
    <scope>NUCLEOTIDE SEQUENCE [LARGE SCALE GENOMIC DNA]</scope>
    <source>
        <strain evidence="1 2">Elox9</strain>
    </source>
</reference>
<name>A0ABX6YTI9_9RHOB</name>
<evidence type="ECO:0000313" key="1">
    <source>
        <dbReference type="EMBL" id="QPZ91051.1"/>
    </source>
</evidence>
<gene>
    <name evidence="1" type="ORF">AKL02_009130</name>
</gene>
<dbReference type="EMBL" id="CP053562">
    <property type="protein sequence ID" value="QPZ91051.1"/>
    <property type="molecule type" value="Genomic_DNA"/>
</dbReference>
<evidence type="ECO:0000313" key="2">
    <source>
        <dbReference type="Proteomes" id="UP000192422"/>
    </source>
</evidence>
<keyword evidence="2" id="KW-1185">Reference proteome</keyword>